<evidence type="ECO:0000313" key="4">
    <source>
        <dbReference type="EMBL" id="CAF1335688.1"/>
    </source>
</evidence>
<dbReference type="EMBL" id="CAJNOT010002680">
    <property type="protein sequence ID" value="CAF1335688.1"/>
    <property type="molecule type" value="Genomic_DNA"/>
</dbReference>
<dbReference type="InterPro" id="IPR027806">
    <property type="entry name" value="HARBI1_dom"/>
</dbReference>
<evidence type="ECO:0000256" key="2">
    <source>
        <dbReference type="ARBA" id="ARBA00022723"/>
    </source>
</evidence>
<comment type="caution">
    <text evidence="4">The sequence shown here is derived from an EMBL/GenBank/DDBJ whole genome shotgun (WGS) entry which is preliminary data.</text>
</comment>
<dbReference type="GO" id="GO:0046872">
    <property type="term" value="F:metal ion binding"/>
    <property type="evidence" value="ECO:0007669"/>
    <property type="project" value="UniProtKB-KW"/>
</dbReference>
<dbReference type="EMBL" id="CAJOBD010011344">
    <property type="protein sequence ID" value="CAF4166177.1"/>
    <property type="molecule type" value="Genomic_DNA"/>
</dbReference>
<comment type="cofactor">
    <cofactor evidence="1">
        <name>a divalent metal cation</name>
        <dbReference type="ChEBI" id="CHEBI:60240"/>
    </cofactor>
</comment>
<dbReference type="Pfam" id="PF13359">
    <property type="entry name" value="DDE_Tnp_4"/>
    <property type="match status" value="1"/>
</dbReference>
<reference evidence="4" key="1">
    <citation type="submission" date="2021-02" db="EMBL/GenBank/DDBJ databases">
        <authorList>
            <person name="Nowell W R."/>
        </authorList>
    </citation>
    <scope>NUCLEOTIDE SEQUENCE</scope>
</reference>
<dbReference type="AlphaFoldDB" id="A0A815G9P8"/>
<feature type="domain" description="DDE Tnp4" evidence="3">
    <location>
        <begin position="200"/>
        <end position="355"/>
    </location>
</feature>
<dbReference type="PANTHER" id="PTHR23080">
    <property type="entry name" value="THAP DOMAIN PROTEIN"/>
    <property type="match status" value="1"/>
</dbReference>
<dbReference type="Proteomes" id="UP000663864">
    <property type="component" value="Unassembled WGS sequence"/>
</dbReference>
<evidence type="ECO:0000313" key="5">
    <source>
        <dbReference type="EMBL" id="CAF4166177.1"/>
    </source>
</evidence>
<protein>
    <recommendedName>
        <fullName evidence="3">DDE Tnp4 domain-containing protein</fullName>
    </recommendedName>
</protein>
<organism evidence="4 6">
    <name type="scientific">Rotaria sordida</name>
    <dbReference type="NCBI Taxonomy" id="392033"/>
    <lineage>
        <taxon>Eukaryota</taxon>
        <taxon>Metazoa</taxon>
        <taxon>Spiralia</taxon>
        <taxon>Gnathifera</taxon>
        <taxon>Rotifera</taxon>
        <taxon>Eurotatoria</taxon>
        <taxon>Bdelloidea</taxon>
        <taxon>Philodinida</taxon>
        <taxon>Philodinidae</taxon>
        <taxon>Rotaria</taxon>
    </lineage>
</organism>
<keyword evidence="2" id="KW-0479">Metal-binding</keyword>
<name>A0A815G9P8_9BILA</name>
<gene>
    <name evidence="5" type="ORF">JBS370_LOCUS34765</name>
    <name evidence="4" type="ORF">ZHD862_LOCUS29773</name>
</gene>
<evidence type="ECO:0000259" key="3">
    <source>
        <dbReference type="Pfam" id="PF13359"/>
    </source>
</evidence>
<proteinExistence type="predicted"/>
<evidence type="ECO:0000256" key="1">
    <source>
        <dbReference type="ARBA" id="ARBA00001968"/>
    </source>
</evidence>
<sequence length="365" mass="42808">MFSSQIEWHCTQCESGPTDRRKYCADCDSMLTWTCTGSQKSGLYTNYYRHRDNCDYCTLELEEERQKNMEEKKVAIQEHFQILDDNQRPWSEWKRTDASCIQHTGHDVEQKQVTLEQYQHILFVFNEFACGYTLWYLKHYHSERYIASELNLSQQVVNYFLSAVVDILYSCVYPAFLSLPADLANRRTPHGPQQHHKLIVDSTFIAIPEPHDSEKRKEYYHAKCPTNYAIKVQIACDFRHRIVHVSEWYHGSIHDITVLRESDLLEPVEESVQIIGDKGYIGEEYVVTPRKKPRGRELTQEDKDFNRDINSARAAIENINQRLKTYSILGGVYRGPVDDFHKITKIIQVVAALCNLNLNKHPIRR</sequence>
<accession>A0A815G9P8</accession>
<evidence type="ECO:0000313" key="6">
    <source>
        <dbReference type="Proteomes" id="UP000663864"/>
    </source>
</evidence>
<dbReference type="Proteomes" id="UP000663836">
    <property type="component" value="Unassembled WGS sequence"/>
</dbReference>